<name>E0U877_GLOV7</name>
<dbReference type="SUPFAM" id="SSF51120">
    <property type="entry name" value="beta-Roll"/>
    <property type="match status" value="3"/>
</dbReference>
<dbReference type="InterPro" id="IPR018511">
    <property type="entry name" value="Hemolysin-typ_Ca-bd_CS"/>
</dbReference>
<dbReference type="Gene3D" id="2.60.40.2030">
    <property type="match status" value="1"/>
</dbReference>
<keyword evidence="4" id="KW-0677">Repeat</keyword>
<dbReference type="Gene3D" id="2.150.10.10">
    <property type="entry name" value="Serralysin-like metalloprotease, C-terminal"/>
    <property type="match status" value="2"/>
</dbReference>
<dbReference type="Gene3D" id="2.60.120.380">
    <property type="match status" value="1"/>
</dbReference>
<dbReference type="GO" id="GO:0005576">
    <property type="term" value="C:extracellular region"/>
    <property type="evidence" value="ECO:0007669"/>
    <property type="project" value="InterPro"/>
</dbReference>
<dbReference type="PANTHER" id="PTHR46682:SF1">
    <property type="entry name" value="ADHESION G-PROTEIN COUPLED RECEPTOR V1"/>
    <property type="match status" value="1"/>
</dbReference>
<dbReference type="InterPro" id="IPR003995">
    <property type="entry name" value="RTX_toxin_determinant-A"/>
</dbReference>
<evidence type="ECO:0000313" key="10">
    <source>
        <dbReference type="EMBL" id="ADN17282.1"/>
    </source>
</evidence>
<dbReference type="GO" id="GO:0004930">
    <property type="term" value="F:G protein-coupled receptor activity"/>
    <property type="evidence" value="ECO:0007669"/>
    <property type="project" value="InterPro"/>
</dbReference>
<dbReference type="GO" id="GO:0005509">
    <property type="term" value="F:calcium ion binding"/>
    <property type="evidence" value="ECO:0007669"/>
    <property type="project" value="InterPro"/>
</dbReference>
<dbReference type="InterPro" id="IPR003644">
    <property type="entry name" value="Calx_beta"/>
</dbReference>
<keyword evidence="3" id="KW-0732">Signal</keyword>
<evidence type="ECO:0000256" key="3">
    <source>
        <dbReference type="ARBA" id="ARBA00022729"/>
    </source>
</evidence>
<feature type="domain" description="Calx-beta" evidence="9">
    <location>
        <begin position="108"/>
        <end position="208"/>
    </location>
</feature>
<keyword evidence="11" id="KW-1185">Reference proteome</keyword>
<dbReference type="PRINTS" id="PR01488">
    <property type="entry name" value="RTXTOXINA"/>
</dbReference>
<protein>
    <submittedName>
        <fullName evidence="10">Na-Ca exchanger/integrin-beta4</fullName>
    </submittedName>
</protein>
<evidence type="ECO:0000256" key="1">
    <source>
        <dbReference type="ARBA" id="ARBA00004370"/>
    </source>
</evidence>
<dbReference type="Proteomes" id="UP000008206">
    <property type="component" value="Chromosome"/>
</dbReference>
<dbReference type="RefSeq" id="WP_013325320.1">
    <property type="nucleotide sequence ID" value="NC_014501.1"/>
</dbReference>
<dbReference type="GO" id="GO:0090729">
    <property type="term" value="F:toxin activity"/>
    <property type="evidence" value="ECO:0007669"/>
    <property type="project" value="UniProtKB-KW"/>
</dbReference>
<keyword evidence="2" id="KW-0800">Toxin</keyword>
<keyword evidence="6" id="KW-0843">Virulence</keyword>
<dbReference type="InterPro" id="IPR026919">
    <property type="entry name" value="ADGRV1"/>
</dbReference>
<dbReference type="PANTHER" id="PTHR46682">
    <property type="entry name" value="ADHESION G-PROTEIN COUPLED RECEPTOR V1"/>
    <property type="match status" value="1"/>
</dbReference>
<proteinExistence type="predicted"/>
<dbReference type="PROSITE" id="PS00330">
    <property type="entry name" value="HEMOLYSIN_CALCIUM"/>
    <property type="match status" value="4"/>
</dbReference>
<accession>E0U877</accession>
<organism evidence="10 11">
    <name type="scientific">Gloeothece verrucosa (strain PCC 7822)</name>
    <name type="common">Cyanothece sp. (strain PCC 7822)</name>
    <dbReference type="NCBI Taxonomy" id="497965"/>
    <lineage>
        <taxon>Bacteria</taxon>
        <taxon>Bacillati</taxon>
        <taxon>Cyanobacteriota</taxon>
        <taxon>Cyanophyceae</taxon>
        <taxon>Oscillatoriophycideae</taxon>
        <taxon>Chroococcales</taxon>
        <taxon>Aphanothecaceae</taxon>
        <taxon>Gloeothece</taxon>
        <taxon>Gloeothece verrucosa</taxon>
    </lineage>
</organism>
<dbReference type="AlphaFoldDB" id="E0U877"/>
<feature type="region of interest" description="Disordered" evidence="8">
    <location>
        <begin position="299"/>
        <end position="318"/>
    </location>
</feature>
<dbReference type="STRING" id="497965.Cyan7822_5405"/>
<keyword evidence="5" id="KW-0106">Calcium</keyword>
<dbReference type="eggNOG" id="COG2931">
    <property type="taxonomic scope" value="Bacteria"/>
</dbReference>
<evidence type="ECO:0000256" key="8">
    <source>
        <dbReference type="SAM" id="MobiDB-lite"/>
    </source>
</evidence>
<dbReference type="EMBL" id="CP002198">
    <property type="protein sequence ID" value="ADN17282.1"/>
    <property type="molecule type" value="Genomic_DNA"/>
</dbReference>
<dbReference type="InterPro" id="IPR001343">
    <property type="entry name" value="Hemolysn_Ca-bd"/>
</dbReference>
<dbReference type="Pfam" id="PF03160">
    <property type="entry name" value="Calx-beta"/>
    <property type="match status" value="1"/>
</dbReference>
<dbReference type="InterPro" id="IPR011049">
    <property type="entry name" value="Serralysin-like_metalloprot_C"/>
</dbReference>
<evidence type="ECO:0000256" key="6">
    <source>
        <dbReference type="ARBA" id="ARBA00023026"/>
    </source>
</evidence>
<evidence type="ECO:0000256" key="7">
    <source>
        <dbReference type="ARBA" id="ARBA00023136"/>
    </source>
</evidence>
<dbReference type="GO" id="GO:0007229">
    <property type="term" value="P:integrin-mediated signaling pathway"/>
    <property type="evidence" value="ECO:0007669"/>
    <property type="project" value="UniProtKB-KW"/>
</dbReference>
<dbReference type="PRINTS" id="PR00313">
    <property type="entry name" value="CABNDNGRPT"/>
</dbReference>
<sequence>MSITNLFDLGAIENPTTNDGDSLTSSNPTDIWQFELTSSPGGNSNISLTSGSSDLTLSLYDEFNNLIAQSTHNSTNLDSLSLAGLASGQYQLKVSDTKTVVEDIDYGFSINITHDPLAPELSINNVSVVEGDPNTPNAILTVTLSAAATTNITVDYALTPGTATPDSDYSNITGTLTFAPGETTKTIAVPILSDNLIESSETFSVNLSNPTNATIKNNSGTVTISDSNIIVNNTLESTSSTILPANIDNLILLGTSNIDGTGNANNNTLTGNGVDNTLSGEAGDDLLYGLGGNDTLMGGDGNDHLIGDGDSANNPQPDPNILTPNVNVFTGFNDTLTAFDLGKNILASNSGITITNAVYTGALNATSLFSSVNFGTTNTSSYVLGSGILLTTGDGQPPLSNTSSSYSTANAVAGDTDIEQIIQNVFPGAGTTYDATVLELSFTTPANSNSISLDVMFGSDEYPEWADTSFVDIAGIMVDGVNYGLFNQNSSQPLSILSQNVIDGNLTDNTAGILSIEYDGISSPLRVVAALNSGTTHTLKIAIADTGDQIYDSGLFVSNLKLTNQSNNNGVSLINNDDLYGGNGDDNLEGGIGDDLLDGGTGIDSLSGGTGNDIYIVDNSGDVVTETSTITNEIDTVKSSINYSLGDNLEDLILTGTSAINGTGNNLNNTLTGNTAANILDGGTGNDTLIGGAGNDTYIVDNTADVVIETSTLSTEIDTVQSSVTYSLGNNLEKLILSGTSAINGTGNALNNTITGNSANNILDGSTGADTLIGGGGNDLYIVDNTGDIVTETSTLAGEIDTVQSSITYTLKANVENLTLTGTSLINGTGNALNNIITGNSNNNTLTGNAGSDILIGGGGNDTLNLGLNDGVADIVRYTLGDGVDVINQFVKGSDKLAFIGINSLDVKVSGSDTQLRLGNNIAGDAGFGTGTLLATIKGVTGLTAAELGVGGSSLDASNNAQFLFT</sequence>
<dbReference type="InterPro" id="IPR049804">
    <property type="entry name" value="Choice_anch_L"/>
</dbReference>
<evidence type="ECO:0000256" key="4">
    <source>
        <dbReference type="ARBA" id="ARBA00022737"/>
    </source>
</evidence>
<evidence type="ECO:0000256" key="2">
    <source>
        <dbReference type="ARBA" id="ARBA00022656"/>
    </source>
</evidence>
<dbReference type="OrthoDB" id="415984at2"/>
<dbReference type="SUPFAM" id="SSF141072">
    <property type="entry name" value="CalX-like"/>
    <property type="match status" value="1"/>
</dbReference>
<keyword evidence="7" id="KW-0472">Membrane</keyword>
<dbReference type="NCBIfam" id="NF038133">
    <property type="entry name" value="choice_anch_L"/>
    <property type="match status" value="1"/>
</dbReference>
<dbReference type="GO" id="GO:0016020">
    <property type="term" value="C:membrane"/>
    <property type="evidence" value="ECO:0007669"/>
    <property type="project" value="UniProtKB-SubCell"/>
</dbReference>
<dbReference type="Pfam" id="PF00353">
    <property type="entry name" value="HemolysinCabind"/>
    <property type="match status" value="5"/>
</dbReference>
<dbReference type="KEGG" id="cyj:Cyan7822_5405"/>
<dbReference type="InterPro" id="IPR038081">
    <property type="entry name" value="CalX-like_sf"/>
</dbReference>
<evidence type="ECO:0000259" key="9">
    <source>
        <dbReference type="SMART" id="SM00237"/>
    </source>
</evidence>
<dbReference type="SMART" id="SM00237">
    <property type="entry name" value="Calx_beta"/>
    <property type="match status" value="1"/>
</dbReference>
<gene>
    <name evidence="10" type="ordered locus">Cyan7822_5405</name>
</gene>
<comment type="subcellular location">
    <subcellularLocation>
        <location evidence="1">Membrane</location>
    </subcellularLocation>
</comment>
<dbReference type="HOGENOM" id="CLU_306476_0_0_3"/>
<evidence type="ECO:0000256" key="5">
    <source>
        <dbReference type="ARBA" id="ARBA00022837"/>
    </source>
</evidence>
<reference evidence="11" key="1">
    <citation type="journal article" date="2011" name="MBio">
        <title>Novel metabolic attributes of the genus Cyanothece, comprising a group of unicellular nitrogen-fixing Cyanobacteria.</title>
        <authorList>
            <person name="Bandyopadhyay A."/>
            <person name="Elvitigala T."/>
            <person name="Welsh E."/>
            <person name="Stockel J."/>
            <person name="Liberton M."/>
            <person name="Min H."/>
            <person name="Sherman L.A."/>
            <person name="Pakrasi H.B."/>
        </authorList>
    </citation>
    <scope>NUCLEOTIDE SEQUENCE [LARGE SCALE GENOMIC DNA]</scope>
    <source>
        <strain evidence="11">PCC 7822</strain>
    </source>
</reference>
<keyword evidence="10" id="KW-0401">Integrin</keyword>
<evidence type="ECO:0000313" key="11">
    <source>
        <dbReference type="Proteomes" id="UP000008206"/>
    </source>
</evidence>